<reference evidence="9" key="1">
    <citation type="submission" date="2020-04" db="EMBL/GenBank/DDBJ databases">
        <authorList>
            <person name="Alioto T."/>
            <person name="Alioto T."/>
            <person name="Gomez Garrido J."/>
        </authorList>
    </citation>
    <scope>NUCLEOTIDE SEQUENCE</scope>
    <source>
        <strain evidence="9">A484AB</strain>
    </source>
</reference>
<dbReference type="FunFam" id="3.40.50.720:FF:000243">
    <property type="entry name" value="Ubiquitin-like modifier-activating enzyme ATG7"/>
    <property type="match status" value="1"/>
</dbReference>
<keyword evidence="4 6" id="KW-0653">Protein transport</keyword>
<dbReference type="CDD" id="cd01486">
    <property type="entry name" value="Apg7"/>
    <property type="match status" value="1"/>
</dbReference>
<dbReference type="NCBIfam" id="TIGR01381">
    <property type="entry name" value="E1_like_apg7"/>
    <property type="match status" value="1"/>
</dbReference>
<evidence type="ECO:0000259" key="7">
    <source>
        <dbReference type="Pfam" id="PF00899"/>
    </source>
</evidence>
<dbReference type="GO" id="GO:0019778">
    <property type="term" value="F:Atg12 activating enzyme activity"/>
    <property type="evidence" value="ECO:0007669"/>
    <property type="project" value="TreeGrafter"/>
</dbReference>
<accession>A0A7D9IC37</accession>
<evidence type="ECO:0000313" key="10">
    <source>
        <dbReference type="Proteomes" id="UP001152795"/>
    </source>
</evidence>
<evidence type="ECO:0000256" key="6">
    <source>
        <dbReference type="RuleBase" id="RU366022"/>
    </source>
</evidence>
<evidence type="ECO:0000259" key="8">
    <source>
        <dbReference type="Pfam" id="PF16420"/>
    </source>
</evidence>
<keyword evidence="10" id="KW-1185">Reference proteome</keyword>
<comment type="subunit">
    <text evidence="6">Homodimer.</text>
</comment>
<keyword evidence="6" id="KW-0833">Ubl conjugation pathway</keyword>
<dbReference type="EMBL" id="CACRXK020004795">
    <property type="protein sequence ID" value="CAB4004053.1"/>
    <property type="molecule type" value="Genomic_DNA"/>
</dbReference>
<comment type="function">
    <text evidence="6">E1-like activating enzyme involved in the 2 ubiquitin-like systems required for autophagy.</text>
</comment>
<dbReference type="GO" id="GO:0000045">
    <property type="term" value="P:autophagosome assembly"/>
    <property type="evidence" value="ECO:0007669"/>
    <property type="project" value="TreeGrafter"/>
</dbReference>
<dbReference type="InterPro" id="IPR032197">
    <property type="entry name" value="Atg7_N"/>
</dbReference>
<dbReference type="Gene3D" id="3.40.140.100">
    <property type="entry name" value="Ubiquitin-like modifier-activating enzyme ATG7 C-terminal domain"/>
    <property type="match status" value="1"/>
</dbReference>
<evidence type="ECO:0000256" key="1">
    <source>
        <dbReference type="ARBA" id="ARBA00010931"/>
    </source>
</evidence>
<evidence type="ECO:0000256" key="3">
    <source>
        <dbReference type="ARBA" id="ARBA00022448"/>
    </source>
</evidence>
<dbReference type="GO" id="GO:0032446">
    <property type="term" value="P:protein modification by small protein conjugation"/>
    <property type="evidence" value="ECO:0007669"/>
    <property type="project" value="TreeGrafter"/>
</dbReference>
<keyword evidence="6" id="KW-0963">Cytoplasm</keyword>
<dbReference type="GO" id="GO:0019779">
    <property type="term" value="F:Atg8 activating enzyme activity"/>
    <property type="evidence" value="ECO:0007669"/>
    <property type="project" value="TreeGrafter"/>
</dbReference>
<dbReference type="Pfam" id="PF16420">
    <property type="entry name" value="ATG7_N"/>
    <property type="match status" value="1"/>
</dbReference>
<evidence type="ECO:0000256" key="4">
    <source>
        <dbReference type="ARBA" id="ARBA00022927"/>
    </source>
</evidence>
<dbReference type="PANTHER" id="PTHR10953:SF3">
    <property type="entry name" value="UBIQUITIN-LIKE MODIFIER-ACTIVATING ENZYME ATG7"/>
    <property type="match status" value="1"/>
</dbReference>
<dbReference type="SUPFAM" id="SSF69572">
    <property type="entry name" value="Activating enzymes of the ubiquitin-like proteins"/>
    <property type="match status" value="1"/>
</dbReference>
<keyword evidence="5 6" id="KW-0072">Autophagy</keyword>
<dbReference type="GO" id="GO:0015031">
    <property type="term" value="P:protein transport"/>
    <property type="evidence" value="ECO:0007669"/>
    <property type="project" value="UniProtKB-UniRule"/>
</dbReference>
<protein>
    <recommendedName>
        <fullName evidence="2 6">Ubiquitin-like modifier-activating enzyme ATG7</fullName>
    </recommendedName>
    <alternativeName>
        <fullName evidence="6">Autophagy-related protein 7</fullName>
    </alternativeName>
</protein>
<feature type="domain" description="Ubiquitin-like modifier-activating enzyme Atg7 N-terminal" evidence="8">
    <location>
        <begin position="6"/>
        <end position="187"/>
    </location>
</feature>
<sequence>MSFSQDLKKYQFYYWFGFPALCPENNIVLKGPAKPLTDVLTQNQILGLQESYDKLRENCSAVPYFLVKMTDDKVSLGHIQNWDSFFEKNSETVTLGFADPCTLPNNPGWPLRNFIAFVGVHWGKDLKNIRVICYRERVRSGVREITHSIVVEFDAISFQTDFPKCVGWEKNHRQKLGARMVNLSSTMDPNRLAGSAVDLNLKLMRWRLLPELNLEKIAQTKCLLLGAGTLGCNVARLLMGWGVRTITFVDNGVISYSNPVRQSLFEFSDSKDGGKGKAETAANALQRIFPGVNSSSHNLSIPMPGHSVAQNEIDEKLVREAVEKLESLIGEHDVVFLLLDTRESRWLPTVIAAAKKKIVINAALGFDTYLVMRHGLKKFTETGELCEQPSSSNVSCSSIPGHMLGCYFCNDVVAPGDSTKDRSLDQQCTVSRPGMSYIASSMAVELLVSTIQHPSGAYAVADTSAGEQHLTSELSSSLGLVPHQIRGFLSRFHQVLPASLAFDMCTACSPVVVTKYINEGFPFLLRAFNIPKYLEDLTGLTKLMEDTKLLEVWEFSEDEDDEIL</sequence>
<dbReference type="InterPro" id="IPR000594">
    <property type="entry name" value="ThiF_NAD_FAD-bd"/>
</dbReference>
<comment type="similarity">
    <text evidence="1 6">Belongs to the ATG7 family.</text>
</comment>
<evidence type="ECO:0000256" key="5">
    <source>
        <dbReference type="ARBA" id="ARBA00023006"/>
    </source>
</evidence>
<gene>
    <name evidence="9" type="ORF">PACLA_8A016459</name>
</gene>
<dbReference type="InterPro" id="IPR006285">
    <property type="entry name" value="Atg7"/>
</dbReference>
<dbReference type="GO" id="GO:0034727">
    <property type="term" value="P:piecemeal microautophagy of the nucleus"/>
    <property type="evidence" value="ECO:0007669"/>
    <property type="project" value="TreeGrafter"/>
</dbReference>
<dbReference type="GO" id="GO:0006995">
    <property type="term" value="P:cellular response to nitrogen starvation"/>
    <property type="evidence" value="ECO:0007669"/>
    <property type="project" value="TreeGrafter"/>
</dbReference>
<dbReference type="FunFam" id="3.40.140.100:FF:000001">
    <property type="entry name" value="Ubiquitin-like modifier-activating enzyme ATG7"/>
    <property type="match status" value="1"/>
</dbReference>
<comment type="subcellular location">
    <subcellularLocation>
        <location evidence="6">Cytoplasm</location>
    </subcellularLocation>
    <subcellularLocation>
        <location evidence="6">Preautophagosomal structure</location>
    </subcellularLocation>
</comment>
<keyword evidence="3 6" id="KW-0813">Transport</keyword>
<dbReference type="OrthoDB" id="338614at2759"/>
<dbReference type="Proteomes" id="UP001152795">
    <property type="component" value="Unassembled WGS sequence"/>
</dbReference>
<proteinExistence type="inferred from homology"/>
<dbReference type="GO" id="GO:0000422">
    <property type="term" value="P:autophagy of mitochondrion"/>
    <property type="evidence" value="ECO:0007669"/>
    <property type="project" value="TreeGrafter"/>
</dbReference>
<organism evidence="9 10">
    <name type="scientific">Paramuricea clavata</name>
    <name type="common">Red gorgonian</name>
    <name type="synonym">Violescent sea-whip</name>
    <dbReference type="NCBI Taxonomy" id="317549"/>
    <lineage>
        <taxon>Eukaryota</taxon>
        <taxon>Metazoa</taxon>
        <taxon>Cnidaria</taxon>
        <taxon>Anthozoa</taxon>
        <taxon>Octocorallia</taxon>
        <taxon>Malacalcyonacea</taxon>
        <taxon>Plexauridae</taxon>
        <taxon>Paramuricea</taxon>
    </lineage>
</organism>
<dbReference type="GO" id="GO:0000407">
    <property type="term" value="C:phagophore assembly site"/>
    <property type="evidence" value="ECO:0007669"/>
    <property type="project" value="UniProtKB-SubCell"/>
</dbReference>
<dbReference type="PANTHER" id="PTHR10953">
    <property type="entry name" value="UBIQUITIN-ACTIVATING ENZYME E1"/>
    <property type="match status" value="1"/>
</dbReference>
<feature type="domain" description="THIF-type NAD/FAD binding fold" evidence="7">
    <location>
        <begin position="204"/>
        <end position="456"/>
    </location>
</feature>
<dbReference type="InterPro" id="IPR045886">
    <property type="entry name" value="ThiF/MoeB/HesA"/>
</dbReference>
<comment type="caution">
    <text evidence="9">The sequence shown here is derived from an EMBL/GenBank/DDBJ whole genome shotgun (WGS) entry which is preliminary data.</text>
</comment>
<dbReference type="Pfam" id="PF00899">
    <property type="entry name" value="ThiF"/>
    <property type="match status" value="1"/>
</dbReference>
<evidence type="ECO:0000256" key="2">
    <source>
        <dbReference type="ARBA" id="ARBA00017647"/>
    </source>
</evidence>
<evidence type="ECO:0000313" key="9">
    <source>
        <dbReference type="EMBL" id="CAB4004053.1"/>
    </source>
</evidence>
<dbReference type="AlphaFoldDB" id="A0A7D9IC37"/>
<name>A0A7D9IC37_PARCT</name>
<dbReference type="Gene3D" id="3.40.50.720">
    <property type="entry name" value="NAD(P)-binding Rossmann-like Domain"/>
    <property type="match status" value="1"/>
</dbReference>
<dbReference type="InterPro" id="IPR035985">
    <property type="entry name" value="Ubiquitin-activating_enz"/>
</dbReference>
<dbReference type="InterPro" id="IPR042523">
    <property type="entry name" value="Atg7_N_2"/>
</dbReference>